<accession>A0A1G4BK33</accession>
<sequence length="203" mass="20907">MQFTNTLAVAASLVAAVSGAALPQPVTSCPGGGTTPGLPADAKFQLLALGLPGDVFPIFQAALGSIFLELPNQNATCDNTDDDNFATFYLNQTDGGLYLYGPAAAPQQMFTDRSGMGQGKLGYISGDVHAPRNAEVTGWQVDQYGVLTLKGASFLACPHSIEDSWSVSVATGVDPVGKSGCVGIVVGTLQIDELDSCSYTPSP</sequence>
<dbReference type="Proteomes" id="UP000176998">
    <property type="component" value="Unassembled WGS sequence"/>
</dbReference>
<proteinExistence type="predicted"/>
<evidence type="ECO:0000256" key="1">
    <source>
        <dbReference type="SAM" id="SignalP"/>
    </source>
</evidence>
<evidence type="ECO:0000313" key="2">
    <source>
        <dbReference type="EMBL" id="OHF01673.1"/>
    </source>
</evidence>
<feature type="signal peptide" evidence="1">
    <location>
        <begin position="1"/>
        <end position="19"/>
    </location>
</feature>
<gene>
    <name evidence="2" type="ORF">CORC01_02864</name>
</gene>
<dbReference type="EMBL" id="MJBS01000017">
    <property type="protein sequence ID" value="OHF01673.1"/>
    <property type="molecule type" value="Genomic_DNA"/>
</dbReference>
<dbReference type="GeneID" id="34556024"/>
<evidence type="ECO:0000313" key="3">
    <source>
        <dbReference type="Proteomes" id="UP000176998"/>
    </source>
</evidence>
<dbReference type="OrthoDB" id="4093325at2759"/>
<organism evidence="2 3">
    <name type="scientific">Colletotrichum orchidophilum</name>
    <dbReference type="NCBI Taxonomy" id="1209926"/>
    <lineage>
        <taxon>Eukaryota</taxon>
        <taxon>Fungi</taxon>
        <taxon>Dikarya</taxon>
        <taxon>Ascomycota</taxon>
        <taxon>Pezizomycotina</taxon>
        <taxon>Sordariomycetes</taxon>
        <taxon>Hypocreomycetidae</taxon>
        <taxon>Glomerellales</taxon>
        <taxon>Glomerellaceae</taxon>
        <taxon>Colletotrichum</taxon>
    </lineage>
</organism>
<keyword evidence="3" id="KW-1185">Reference proteome</keyword>
<dbReference type="RefSeq" id="XP_022478815.1">
    <property type="nucleotide sequence ID" value="XM_022614514.1"/>
</dbReference>
<protein>
    <submittedName>
        <fullName evidence="2">Cell wall protein PhiA</fullName>
    </submittedName>
</protein>
<keyword evidence="1" id="KW-0732">Signal</keyword>
<dbReference type="AlphaFoldDB" id="A0A1G4BK33"/>
<reference evidence="2 3" key="1">
    <citation type="submission" date="2016-09" db="EMBL/GenBank/DDBJ databases">
        <authorList>
            <person name="Capua I."/>
            <person name="De Benedictis P."/>
            <person name="Joannis T."/>
            <person name="Lombin L.H."/>
            <person name="Cattoli G."/>
        </authorList>
    </citation>
    <scope>NUCLEOTIDE SEQUENCE [LARGE SCALE GENOMIC DNA]</scope>
    <source>
        <strain evidence="2 3">IMI 309357</strain>
    </source>
</reference>
<name>A0A1G4BK33_9PEZI</name>
<feature type="chain" id="PRO_5009602981" evidence="1">
    <location>
        <begin position="20"/>
        <end position="203"/>
    </location>
</feature>
<comment type="caution">
    <text evidence="2">The sequence shown here is derived from an EMBL/GenBank/DDBJ whole genome shotgun (WGS) entry which is preliminary data.</text>
</comment>